<reference evidence="2" key="2">
    <citation type="submission" date="2020-09" db="EMBL/GenBank/DDBJ databases">
        <authorList>
            <person name="Sun Q."/>
            <person name="Ohkuma M."/>
        </authorList>
    </citation>
    <scope>NUCLEOTIDE SEQUENCE</scope>
    <source>
        <strain evidence="2">JCM 17251</strain>
    </source>
</reference>
<feature type="chain" id="PRO_5038745129" description="DUF3889 domain-containing protein" evidence="1">
    <location>
        <begin position="20"/>
        <end position="112"/>
    </location>
</feature>
<sequence length="112" mass="12948">MWKLLLTIPLMLFSIGIVTNPAPSEPITAEEAPAPSYAKWGQVAMKKTKEKYPDAKIIDYLHIGAITRNGETTEKFKLWLRGKDREFGVYIDIRYTKKTEEVIDIKFQETDR</sequence>
<proteinExistence type="predicted"/>
<dbReference type="InterPro" id="IPR024987">
    <property type="entry name" value="DUF3889"/>
</dbReference>
<evidence type="ECO:0008006" key="4">
    <source>
        <dbReference type="Google" id="ProtNLM"/>
    </source>
</evidence>
<evidence type="ECO:0000256" key="1">
    <source>
        <dbReference type="SAM" id="SignalP"/>
    </source>
</evidence>
<dbReference type="Pfam" id="PF13028">
    <property type="entry name" value="DUF3889"/>
    <property type="match status" value="1"/>
</dbReference>
<feature type="signal peptide" evidence="1">
    <location>
        <begin position="1"/>
        <end position="19"/>
    </location>
</feature>
<gene>
    <name evidence="2" type="ORF">GCM10007971_18690</name>
</gene>
<comment type="caution">
    <text evidence="2">The sequence shown here is derived from an EMBL/GenBank/DDBJ whole genome shotgun (WGS) entry which is preliminary data.</text>
</comment>
<dbReference type="RefSeq" id="WP_188856942.1">
    <property type="nucleotide sequence ID" value="NZ_BMOS01000011.1"/>
</dbReference>
<protein>
    <recommendedName>
        <fullName evidence="4">DUF3889 domain-containing protein</fullName>
    </recommendedName>
</protein>
<keyword evidence="1" id="KW-0732">Signal</keyword>
<dbReference type="Gene3D" id="3.10.450.390">
    <property type="entry name" value="Protein of unknown function DUF3889"/>
    <property type="match status" value="1"/>
</dbReference>
<dbReference type="EMBL" id="BMOS01000011">
    <property type="protein sequence ID" value="GGN57590.1"/>
    <property type="molecule type" value="Genomic_DNA"/>
</dbReference>
<evidence type="ECO:0000313" key="2">
    <source>
        <dbReference type="EMBL" id="GGN57590.1"/>
    </source>
</evidence>
<evidence type="ECO:0000313" key="3">
    <source>
        <dbReference type="Proteomes" id="UP000624041"/>
    </source>
</evidence>
<name>A0A917XYX3_9BACI</name>
<reference evidence="2" key="1">
    <citation type="journal article" date="2014" name="Int. J. Syst. Evol. Microbiol.">
        <title>Complete genome sequence of Corynebacterium casei LMG S-19264T (=DSM 44701T), isolated from a smear-ripened cheese.</title>
        <authorList>
            <consortium name="US DOE Joint Genome Institute (JGI-PGF)"/>
            <person name="Walter F."/>
            <person name="Albersmeier A."/>
            <person name="Kalinowski J."/>
            <person name="Ruckert C."/>
        </authorList>
    </citation>
    <scope>NUCLEOTIDE SEQUENCE</scope>
    <source>
        <strain evidence="2">JCM 17251</strain>
    </source>
</reference>
<organism evidence="2 3">
    <name type="scientific">Oceanobacillus indicireducens</name>
    <dbReference type="NCBI Taxonomy" id="1004261"/>
    <lineage>
        <taxon>Bacteria</taxon>
        <taxon>Bacillati</taxon>
        <taxon>Bacillota</taxon>
        <taxon>Bacilli</taxon>
        <taxon>Bacillales</taxon>
        <taxon>Bacillaceae</taxon>
        <taxon>Oceanobacillus</taxon>
    </lineage>
</organism>
<keyword evidence="3" id="KW-1185">Reference proteome</keyword>
<dbReference type="AlphaFoldDB" id="A0A917XYX3"/>
<accession>A0A917XYX3</accession>
<dbReference type="Proteomes" id="UP000624041">
    <property type="component" value="Unassembled WGS sequence"/>
</dbReference>